<feature type="compositionally biased region" description="Basic and acidic residues" evidence="1">
    <location>
        <begin position="92"/>
        <end position="106"/>
    </location>
</feature>
<accession>A0AA95ECG2</accession>
<feature type="region of interest" description="Disordered" evidence="1">
    <location>
        <begin position="1"/>
        <end position="125"/>
    </location>
</feature>
<keyword evidence="2" id="KW-0812">Transmembrane</keyword>
<feature type="transmembrane region" description="Helical" evidence="2">
    <location>
        <begin position="135"/>
        <end position="154"/>
    </location>
</feature>
<organism evidence="3 4">
    <name type="scientific">Pandoravirus kuranda</name>
    <dbReference type="NCBI Taxonomy" id="3019033"/>
    <lineage>
        <taxon>Viruses</taxon>
        <taxon>Pandoravirus</taxon>
    </lineage>
</organism>
<name>A0AA95ECG2_9VIRU</name>
<gene>
    <name evidence="3" type="ORF">pkur_cds_321</name>
</gene>
<dbReference type="EMBL" id="ON887157">
    <property type="protein sequence ID" value="WBR14496.1"/>
    <property type="molecule type" value="Genomic_DNA"/>
</dbReference>
<feature type="compositionally biased region" description="Pro residues" evidence="1">
    <location>
        <begin position="320"/>
        <end position="334"/>
    </location>
</feature>
<feature type="compositionally biased region" description="Low complexity" evidence="1">
    <location>
        <begin position="26"/>
        <end position="52"/>
    </location>
</feature>
<evidence type="ECO:0000313" key="4">
    <source>
        <dbReference type="Proteomes" id="UP001185135"/>
    </source>
</evidence>
<feature type="compositionally biased region" description="Basic and acidic residues" evidence="1">
    <location>
        <begin position="1"/>
        <end position="16"/>
    </location>
</feature>
<evidence type="ECO:0000313" key="3">
    <source>
        <dbReference type="EMBL" id="WBR14496.1"/>
    </source>
</evidence>
<protein>
    <submittedName>
        <fullName evidence="3">Uncharacterized protein</fullName>
    </submittedName>
</protein>
<keyword evidence="2" id="KW-1133">Transmembrane helix</keyword>
<evidence type="ECO:0000256" key="1">
    <source>
        <dbReference type="SAM" id="MobiDB-lite"/>
    </source>
</evidence>
<keyword evidence="2" id="KW-0472">Membrane</keyword>
<feature type="compositionally biased region" description="Acidic residues" evidence="1">
    <location>
        <begin position="176"/>
        <end position="189"/>
    </location>
</feature>
<feature type="region of interest" description="Disordered" evidence="1">
    <location>
        <begin position="170"/>
        <end position="390"/>
    </location>
</feature>
<sequence length="390" mass="40557">MSTLRERFANLRDNTRARTTQPPPAASSSSGATSGAASRHAASPAQRPAPQAEIFETLSATLPPAPVARNGTGVPPPQCPPPSAAPTNEASETARETTPRTPDRASRSKGRRATDGDGDAQATPATRKVPLSKGVLIVAGVFLLLALFIGTIVIKRGLLAGLKQRRAAKKKAAGLDDGDVDDDDGDADSDNNGKGKVGGMLGGFFGGKDKSEPTGTTKAARSAGPASAVDPRHSRVAASVPPMDPYQGRAVRTPAGPVPTARSPMPSAPPQAGYPHAAGPHGPAPQQQQQQQLYQQPPTHPVYQQQQQQQQQNQQALPQQPHPAVAPAPAPQQPQPHRQASPRMALGHVPHQQHPPYAPHVQARLDGVPHPNMPPSTPQAGRLSPGGARA</sequence>
<evidence type="ECO:0000256" key="2">
    <source>
        <dbReference type="SAM" id="Phobius"/>
    </source>
</evidence>
<reference evidence="3" key="1">
    <citation type="submission" date="2022-06" db="EMBL/GenBank/DDBJ databases">
        <authorList>
            <person name="Legendre M."/>
            <person name="Claverie J.-M."/>
            <person name="Alempic J.-M."/>
            <person name="Abergel C."/>
        </authorList>
    </citation>
    <scope>NUCLEOTIDE SEQUENCE</scope>
    <source>
        <strain evidence="3">Kuranda</strain>
    </source>
</reference>
<feature type="compositionally biased region" description="Pro residues" evidence="1">
    <location>
        <begin position="74"/>
        <end position="84"/>
    </location>
</feature>
<feature type="compositionally biased region" description="Low complexity" evidence="1">
    <location>
        <begin position="270"/>
        <end position="319"/>
    </location>
</feature>
<dbReference type="Proteomes" id="UP001185135">
    <property type="component" value="Segment"/>
</dbReference>
<feature type="compositionally biased region" description="Gly residues" evidence="1">
    <location>
        <begin position="195"/>
        <end position="206"/>
    </location>
</feature>
<proteinExistence type="predicted"/>